<dbReference type="EMBL" id="JAWZSR010000005">
    <property type="protein sequence ID" value="MDX8046429.1"/>
    <property type="molecule type" value="Genomic_DNA"/>
</dbReference>
<accession>A0ACC6M643</accession>
<protein>
    <submittedName>
        <fullName evidence="1">Sugar porter family MFS transporter</fullName>
    </submittedName>
</protein>
<keyword evidence="2" id="KW-1185">Reference proteome</keyword>
<evidence type="ECO:0000313" key="1">
    <source>
        <dbReference type="EMBL" id="MDX8046429.1"/>
    </source>
</evidence>
<sequence>MKKKHSLWYVILIAAAAGMAGLLYGFDTAVISGAIGYLQELYDLSPAMEGWVISCVMIGGVTGVALSGFLSDRWGRKKLLMLSAVFFIISALGSAFAIDVTTLVLARVLGGLGIGFASALSVTYISECAPPAIRGRLGSMYQLFTIFGICATFYINYFVANSGTYEWGLELGWRWMLGYGTIPGIIFLFLLFFIPESPRYLIQKGHDKEAFQILKRINGEEVARKEAKEIKASIKVEKSGSVKELVKPGLRMAMGVGIFLALFNQVIGMNAVTYYGPDIFRSVGFENNTEFLATSIIGSVQVVFTILAIFLIDKLGRKKLMAIGSSLMAIFMLLIGSVFYLEPANAGVLLIIMIAGFTASFCISMGPIPWIMIPEIFPNHLRAKAVGIATIFLWGANWAIGQFTPVLINNMGSSFTFWMFAVINVICFIFVMTIVPETKNKTLEEIGQLWKTKEQVKEEKKVQEEMA</sequence>
<evidence type="ECO:0000313" key="2">
    <source>
        <dbReference type="Proteomes" id="UP001277972"/>
    </source>
</evidence>
<organism evidence="1 2">
    <name type="scientific">Gracilibacillus pellucidus</name>
    <dbReference type="NCBI Taxonomy" id="3095368"/>
    <lineage>
        <taxon>Bacteria</taxon>
        <taxon>Bacillati</taxon>
        <taxon>Bacillota</taxon>
        <taxon>Bacilli</taxon>
        <taxon>Bacillales</taxon>
        <taxon>Bacillaceae</taxon>
        <taxon>Gracilibacillus</taxon>
    </lineage>
</organism>
<dbReference type="Proteomes" id="UP001277972">
    <property type="component" value="Unassembled WGS sequence"/>
</dbReference>
<name>A0ACC6M643_9BACI</name>
<reference evidence="1" key="1">
    <citation type="submission" date="2023-11" db="EMBL/GenBank/DDBJ databases">
        <title>Gracilibacillus pellucida a moderately halophilic bacterium isolated from saline soil in Xinjiang province.</title>
        <authorList>
            <person name="Zhang Z."/>
            <person name="Tan F."/>
            <person name="Wang Y."/>
            <person name="Xia M."/>
        </authorList>
    </citation>
    <scope>NUCLEOTIDE SEQUENCE</scope>
    <source>
        <strain evidence="1">S3-1-1</strain>
    </source>
</reference>
<comment type="caution">
    <text evidence="1">The sequence shown here is derived from an EMBL/GenBank/DDBJ whole genome shotgun (WGS) entry which is preliminary data.</text>
</comment>
<proteinExistence type="predicted"/>
<gene>
    <name evidence="1" type="ORF">SH601_10590</name>
</gene>